<dbReference type="PANTHER" id="PTHR42852">
    <property type="entry name" value="THIOL:DISULFIDE INTERCHANGE PROTEIN DSBE"/>
    <property type="match status" value="1"/>
</dbReference>
<evidence type="ECO:0000259" key="5">
    <source>
        <dbReference type="PROSITE" id="PS51352"/>
    </source>
</evidence>
<name>A0A1H9SSF3_9SPHI</name>
<dbReference type="PANTHER" id="PTHR42852:SF6">
    <property type="entry name" value="THIOL:DISULFIDE INTERCHANGE PROTEIN DSBE"/>
    <property type="match status" value="1"/>
</dbReference>
<dbReference type="OrthoDB" id="750178at2"/>
<dbReference type="AlphaFoldDB" id="A0A1H9SSF3"/>
<evidence type="ECO:0000256" key="2">
    <source>
        <dbReference type="ARBA" id="ARBA00022748"/>
    </source>
</evidence>
<dbReference type="InterPro" id="IPR000866">
    <property type="entry name" value="AhpC/TSA"/>
</dbReference>
<reference evidence="6 7" key="1">
    <citation type="submission" date="2016-10" db="EMBL/GenBank/DDBJ databases">
        <authorList>
            <person name="de Groot N.N."/>
        </authorList>
    </citation>
    <scope>NUCLEOTIDE SEQUENCE [LARGE SCALE GENOMIC DNA]</scope>
    <source>
        <strain evidence="6 7">DSM 18610</strain>
    </source>
</reference>
<comment type="subcellular location">
    <subcellularLocation>
        <location evidence="1">Cell envelope</location>
    </subcellularLocation>
</comment>
<evidence type="ECO:0000256" key="4">
    <source>
        <dbReference type="ARBA" id="ARBA00023284"/>
    </source>
</evidence>
<dbReference type="InterPro" id="IPR017937">
    <property type="entry name" value="Thioredoxin_CS"/>
</dbReference>
<dbReference type="PROSITE" id="PS00194">
    <property type="entry name" value="THIOREDOXIN_1"/>
    <property type="match status" value="1"/>
</dbReference>
<dbReference type="EMBL" id="FOGG01000019">
    <property type="protein sequence ID" value="SER87940.1"/>
    <property type="molecule type" value="Genomic_DNA"/>
</dbReference>
<evidence type="ECO:0000313" key="6">
    <source>
        <dbReference type="EMBL" id="SER87940.1"/>
    </source>
</evidence>
<keyword evidence="7" id="KW-1185">Reference proteome</keyword>
<dbReference type="GO" id="GO:0016209">
    <property type="term" value="F:antioxidant activity"/>
    <property type="evidence" value="ECO:0007669"/>
    <property type="project" value="InterPro"/>
</dbReference>
<dbReference type="STRING" id="390241.SAMN04488023_11964"/>
<keyword evidence="2" id="KW-0201">Cytochrome c-type biogenesis</keyword>
<accession>A0A1H9SSF3</accession>
<dbReference type="GO" id="GO:0030313">
    <property type="term" value="C:cell envelope"/>
    <property type="evidence" value="ECO:0007669"/>
    <property type="project" value="UniProtKB-SubCell"/>
</dbReference>
<dbReference type="GO" id="GO:0016491">
    <property type="term" value="F:oxidoreductase activity"/>
    <property type="evidence" value="ECO:0007669"/>
    <property type="project" value="InterPro"/>
</dbReference>
<dbReference type="Proteomes" id="UP000199572">
    <property type="component" value="Unassembled WGS sequence"/>
</dbReference>
<gene>
    <name evidence="6" type="ORF">SAMN04488023_11964</name>
</gene>
<dbReference type="Pfam" id="PF14289">
    <property type="entry name" value="DUF4369"/>
    <property type="match status" value="1"/>
</dbReference>
<keyword evidence="3" id="KW-1015">Disulfide bond</keyword>
<sequence length="370" mass="42058">MGKRPGLRIKMNKLINSIKYTLAICLFCSINAMSQQLVVEGDIAGLEDEQVIFVYYNGTDDQADTVRVDAGKFIWTKKVDEAQRIGMLFSGAFVHFFAEEGKILIKGTADSLNSLKISGSTVQDEADDYKKSMLDIEQQQDYISKHYSTASKLEQDSFRTKRSILMRQQDEREKQYVASHPNSILSLYIVADWANDGDYYGAKAMYEQLAKSIQETAQGKRIGQRLVILSRSFLGAKIADFTQNYLNGVPVNFSDFKGKYLLIDFWASWCGPCRAENPNVLKAYRRYKTKNFTIIGVSLDDNKENWQKAILEDKMPWLQVSDLKGFKNEIASYYGIMSIPTTFLLDPEGKIIAKNLRGESLHQKLAELLD</sequence>
<dbReference type="RefSeq" id="WP_090885860.1">
    <property type="nucleotide sequence ID" value="NZ_FOGG01000019.1"/>
</dbReference>
<keyword evidence="6" id="KW-0413">Isomerase</keyword>
<dbReference type="SUPFAM" id="SSF52833">
    <property type="entry name" value="Thioredoxin-like"/>
    <property type="match status" value="1"/>
</dbReference>
<dbReference type="InterPro" id="IPR013766">
    <property type="entry name" value="Thioredoxin_domain"/>
</dbReference>
<keyword evidence="4" id="KW-0676">Redox-active center</keyword>
<dbReference type="CDD" id="cd02966">
    <property type="entry name" value="TlpA_like_family"/>
    <property type="match status" value="1"/>
</dbReference>
<dbReference type="InterPro" id="IPR036249">
    <property type="entry name" value="Thioredoxin-like_sf"/>
</dbReference>
<proteinExistence type="predicted"/>
<dbReference type="InterPro" id="IPR050553">
    <property type="entry name" value="Thioredoxin_ResA/DsbE_sf"/>
</dbReference>
<feature type="domain" description="Thioredoxin" evidence="5">
    <location>
        <begin position="232"/>
        <end position="370"/>
    </location>
</feature>
<evidence type="ECO:0000256" key="1">
    <source>
        <dbReference type="ARBA" id="ARBA00004196"/>
    </source>
</evidence>
<protein>
    <submittedName>
        <fullName evidence="6">Thiol-disulfide isomerase or thioredoxin</fullName>
    </submittedName>
</protein>
<evidence type="ECO:0000313" key="7">
    <source>
        <dbReference type="Proteomes" id="UP000199572"/>
    </source>
</evidence>
<dbReference type="PROSITE" id="PS51352">
    <property type="entry name" value="THIOREDOXIN_2"/>
    <property type="match status" value="1"/>
</dbReference>
<dbReference type="Gene3D" id="3.40.30.10">
    <property type="entry name" value="Glutaredoxin"/>
    <property type="match status" value="1"/>
</dbReference>
<dbReference type="InterPro" id="IPR025380">
    <property type="entry name" value="DUF4369"/>
</dbReference>
<dbReference type="GO" id="GO:0016853">
    <property type="term" value="F:isomerase activity"/>
    <property type="evidence" value="ECO:0007669"/>
    <property type="project" value="UniProtKB-KW"/>
</dbReference>
<evidence type="ECO:0000256" key="3">
    <source>
        <dbReference type="ARBA" id="ARBA00023157"/>
    </source>
</evidence>
<organism evidence="6 7">
    <name type="scientific">Pedobacter rhizosphaerae</name>
    <dbReference type="NCBI Taxonomy" id="390241"/>
    <lineage>
        <taxon>Bacteria</taxon>
        <taxon>Pseudomonadati</taxon>
        <taxon>Bacteroidota</taxon>
        <taxon>Sphingobacteriia</taxon>
        <taxon>Sphingobacteriales</taxon>
        <taxon>Sphingobacteriaceae</taxon>
        <taxon>Pedobacter</taxon>
    </lineage>
</organism>
<dbReference type="Pfam" id="PF00578">
    <property type="entry name" value="AhpC-TSA"/>
    <property type="match status" value="1"/>
</dbReference>
<dbReference type="GO" id="GO:0017004">
    <property type="term" value="P:cytochrome complex assembly"/>
    <property type="evidence" value="ECO:0007669"/>
    <property type="project" value="UniProtKB-KW"/>
</dbReference>